<comment type="function">
    <text evidence="7">Catalyzes the ATP-dependent amidation of the two carboxylate groups at positions a and c of hydrogenobyrinate, using either L-glutamine or ammonia as the nitrogen source.</text>
</comment>
<dbReference type="UniPathway" id="UPA00148">
    <property type="reaction ID" value="UER00220"/>
</dbReference>
<dbReference type="AlphaFoldDB" id="A0A1M7Q9H6"/>
<dbReference type="CDD" id="cd03130">
    <property type="entry name" value="GATase1_CobB"/>
    <property type="match status" value="1"/>
</dbReference>
<gene>
    <name evidence="7" type="primary">cobB</name>
    <name evidence="11" type="ORF">SAMN05443668_104334</name>
</gene>
<dbReference type="InterPro" id="IPR029062">
    <property type="entry name" value="Class_I_gatase-like"/>
</dbReference>
<dbReference type="EMBL" id="FRCS01000004">
    <property type="protein sequence ID" value="SHN27108.1"/>
    <property type="molecule type" value="Genomic_DNA"/>
</dbReference>
<feature type="active site" description="Nucleophile" evidence="7">
    <location>
        <position position="338"/>
    </location>
</feature>
<dbReference type="Gene3D" id="3.40.50.300">
    <property type="entry name" value="P-loop containing nucleotide triphosphate hydrolases"/>
    <property type="match status" value="1"/>
</dbReference>
<proteinExistence type="inferred from homology"/>
<dbReference type="SUPFAM" id="SSF52540">
    <property type="entry name" value="P-loop containing nucleoside triphosphate hydrolases"/>
    <property type="match status" value="1"/>
</dbReference>
<dbReference type="InterPro" id="IPR027417">
    <property type="entry name" value="P-loop_NTPase"/>
</dbReference>
<keyword evidence="7" id="KW-0169">Cobalamin biosynthesis</keyword>
<evidence type="ECO:0000259" key="9">
    <source>
        <dbReference type="Pfam" id="PF01656"/>
    </source>
</evidence>
<dbReference type="InterPro" id="IPR011698">
    <property type="entry name" value="GATase_3"/>
</dbReference>
<comment type="pathway">
    <text evidence="7">Cofactor biosynthesis; adenosylcobalamin biosynthesis; cob(II)yrinate a,c-diamide from precorrin-2 (aerobic route): step 9/10.</text>
</comment>
<feature type="region of interest" description="Disordered" evidence="8">
    <location>
        <begin position="538"/>
        <end position="601"/>
    </location>
</feature>
<dbReference type="Proteomes" id="UP000184440">
    <property type="component" value="Unassembled WGS sequence"/>
</dbReference>
<dbReference type="Pfam" id="PF07685">
    <property type="entry name" value="GATase_3"/>
    <property type="match status" value="1"/>
</dbReference>
<keyword evidence="12" id="KW-1185">Reference proteome</keyword>
<dbReference type="PANTHER" id="PTHR43873:SF1">
    <property type="entry name" value="COBYRINATE A,C-DIAMIDE SYNTHASE"/>
    <property type="match status" value="1"/>
</dbReference>
<feature type="compositionally biased region" description="Basic and acidic residues" evidence="8">
    <location>
        <begin position="580"/>
        <end position="601"/>
    </location>
</feature>
<dbReference type="GO" id="GO:0042242">
    <property type="term" value="F:cobyrinic acid a,c-diamide synthase activity"/>
    <property type="evidence" value="ECO:0007669"/>
    <property type="project" value="InterPro"/>
</dbReference>
<comment type="domain">
    <text evidence="7">Comprises of two domains. The C-terminal domain contains the binding site for glutamine and catalyzes the hydrolysis of this substrate to glutamate and ammonia. The N-terminal domain is anticipated to bind ATP and hydrogenobyrinate and catalyzes the ultimate synthesis of the diamide product. The ammonia produced via the glutaminase domain is probably translocated to the adjacent domain via a molecular tunnel, where it reacts with an activated intermediate.</text>
</comment>
<feature type="site" description="Increases nucleophilicity of active site Cys" evidence="7">
    <location>
        <position position="430"/>
    </location>
</feature>
<reference evidence="11 12" key="1">
    <citation type="submission" date="2016-11" db="EMBL/GenBank/DDBJ databases">
        <authorList>
            <person name="Jaros S."/>
            <person name="Januszkiewicz K."/>
            <person name="Wedrychowicz H."/>
        </authorList>
    </citation>
    <scope>NUCLEOTIDE SEQUENCE [LARGE SCALE GENOMIC DNA]</scope>
    <source>
        <strain evidence="11 12">DSM 46144</strain>
    </source>
</reference>
<sequence>MVTVVPRLVIGAPASGHGKTTVTTGLLAAYAARGLRVSPHKVGPDYIDPGYHALASGRPGRNLDPYLVGPHLVGPLFAHGAAGADLAIVEGVMGLYDGAVGHGDLGSTAQVAAALRAPVVLVVDAAAQGRSVAALVHGFRTYEPTVWLGGVILNRVGSDRHEQILREACEEIGTPVFGALRRRDAIRTPSRHLGLVPVAERSPEATEAVEAMGRVIAEGVDLDRLLWLARSAPPVSAEPWSPSDAVGGAVSERPVIAVASGAAFTFGYAETVELLEASGATVARFDPLHDESLPDGTAGLVVGGGFPEVHAEALSANEPLKKAVRELAASGAPIAAECAGLLWLTKSLDGKPMCGVLDAEAGMTPNLTLGYRSAVAISDSQLLPEGTRVHGHVFHRTQVEPRAGARPAWQWKGRPPEGFVQGGVHASYLHLHWAAHPGIARRLVDAAARVQARTAPAGGSAALAADNAHTAVDSPEPETPTAVVRPGDAVPESDTPTAVVRPGNAVAESETPTAVVVGDAVERADADAAAAQARAEADAAAAKARAEADAAAERARAESAAPDGVSTAEPAADSDENDEKESSPRVSRTDDPASPADRDGS</sequence>
<comment type="similarity">
    <text evidence="7">Belongs to the CobB/CbiA family.</text>
</comment>
<evidence type="ECO:0000313" key="11">
    <source>
        <dbReference type="EMBL" id="SHN27108.1"/>
    </source>
</evidence>
<comment type="miscellaneous">
    <text evidence="7">The a and c carboxylates of hydrogenobyrinate are activated for nucleophilic attack via formation of a phosphorylated intermediate by ATP. CobB catalyzes first the amidation of the c-carboxylate, and then that of the a-carboxylate.</text>
</comment>
<evidence type="ECO:0000256" key="4">
    <source>
        <dbReference type="ARBA" id="ARBA00022840"/>
    </source>
</evidence>
<dbReference type="CDD" id="cd05388">
    <property type="entry name" value="CobB_N"/>
    <property type="match status" value="1"/>
</dbReference>
<dbReference type="NCBIfam" id="TIGR00379">
    <property type="entry name" value="cobB"/>
    <property type="match status" value="1"/>
</dbReference>
<evidence type="ECO:0000259" key="10">
    <source>
        <dbReference type="Pfam" id="PF07685"/>
    </source>
</evidence>
<keyword evidence="2 7" id="KW-0436">Ligase</keyword>
<feature type="domain" description="CobB/CobQ-like glutamine amidotransferase" evidence="10">
    <location>
        <begin position="256"/>
        <end position="436"/>
    </location>
</feature>
<keyword evidence="5 7" id="KW-0460">Magnesium</keyword>
<evidence type="ECO:0000256" key="5">
    <source>
        <dbReference type="ARBA" id="ARBA00022842"/>
    </source>
</evidence>
<dbReference type="PROSITE" id="PS51274">
    <property type="entry name" value="GATASE_COBBQ"/>
    <property type="match status" value="1"/>
</dbReference>
<evidence type="ECO:0000256" key="8">
    <source>
        <dbReference type="SAM" id="MobiDB-lite"/>
    </source>
</evidence>
<comment type="catalytic activity">
    <reaction evidence="7">
        <text>hydrogenobyrinate + 2 L-glutamine + 2 ATP + 2 H2O = hydrogenobyrinate a,c-diamide + 2 L-glutamate + 2 ADP + 2 phosphate + 2 H(+)</text>
        <dbReference type="Rhea" id="RHEA:12544"/>
        <dbReference type="ChEBI" id="CHEBI:15377"/>
        <dbReference type="ChEBI" id="CHEBI:15378"/>
        <dbReference type="ChEBI" id="CHEBI:29985"/>
        <dbReference type="ChEBI" id="CHEBI:30616"/>
        <dbReference type="ChEBI" id="CHEBI:43474"/>
        <dbReference type="ChEBI" id="CHEBI:58359"/>
        <dbReference type="ChEBI" id="CHEBI:77873"/>
        <dbReference type="ChEBI" id="CHEBI:77874"/>
        <dbReference type="ChEBI" id="CHEBI:456216"/>
        <dbReference type="EC" id="6.3.5.9"/>
    </reaction>
</comment>
<name>A0A1M7Q9H6_9ACTN</name>
<dbReference type="PANTHER" id="PTHR43873">
    <property type="entry name" value="COBYRINATE A,C-DIAMIDE SYNTHASE"/>
    <property type="match status" value="1"/>
</dbReference>
<evidence type="ECO:0000256" key="1">
    <source>
        <dbReference type="ARBA" id="ARBA00001946"/>
    </source>
</evidence>
<feature type="compositionally biased region" description="Low complexity" evidence="8">
    <location>
        <begin position="456"/>
        <end position="468"/>
    </location>
</feature>
<organism evidence="11 12">
    <name type="scientific">Cryptosporangium aurantiacum</name>
    <dbReference type="NCBI Taxonomy" id="134849"/>
    <lineage>
        <taxon>Bacteria</taxon>
        <taxon>Bacillati</taxon>
        <taxon>Actinomycetota</taxon>
        <taxon>Actinomycetes</taxon>
        <taxon>Cryptosporangiales</taxon>
        <taxon>Cryptosporangiaceae</taxon>
        <taxon>Cryptosporangium</taxon>
    </lineage>
</organism>
<evidence type="ECO:0000256" key="7">
    <source>
        <dbReference type="HAMAP-Rule" id="MF_00027"/>
    </source>
</evidence>
<dbReference type="EC" id="6.3.5.9" evidence="7"/>
<dbReference type="Pfam" id="PF01656">
    <property type="entry name" value="CbiA"/>
    <property type="match status" value="1"/>
</dbReference>
<keyword evidence="6 7" id="KW-0315">Glutamine amidotransferase</keyword>
<comment type="cofactor">
    <cofactor evidence="1 7">
        <name>Mg(2+)</name>
        <dbReference type="ChEBI" id="CHEBI:18420"/>
    </cofactor>
</comment>
<dbReference type="GO" id="GO:0043802">
    <property type="term" value="F:hydrogenobyrinic acid a,c-diamide synthase (glutamine-hydrolysing) activity"/>
    <property type="evidence" value="ECO:0007669"/>
    <property type="project" value="UniProtKB-UniRule"/>
</dbReference>
<accession>A0A1M7Q9H6</accession>
<dbReference type="InterPro" id="IPR002586">
    <property type="entry name" value="CobQ/CobB/MinD/ParA_Nub-bd_dom"/>
</dbReference>
<protein>
    <recommendedName>
        <fullName evidence="7">Hydrogenobyrinate a,c-diamide synthase</fullName>
        <ecNumber evidence="7">6.3.5.9</ecNumber>
    </recommendedName>
    <alternativeName>
        <fullName evidence="7">Hydrogenobyrinic acid a,c-diamide synthase</fullName>
    </alternativeName>
</protein>
<dbReference type="HAMAP" id="MF_00027">
    <property type="entry name" value="CobB_CbiA"/>
    <property type="match status" value="1"/>
</dbReference>
<dbReference type="GO" id="GO:0005524">
    <property type="term" value="F:ATP binding"/>
    <property type="evidence" value="ECO:0007669"/>
    <property type="project" value="UniProtKB-UniRule"/>
</dbReference>
<dbReference type="GO" id="GO:0009236">
    <property type="term" value="P:cobalamin biosynthetic process"/>
    <property type="evidence" value="ECO:0007669"/>
    <property type="project" value="UniProtKB-UniRule"/>
</dbReference>
<feature type="domain" description="CobQ/CobB/MinD/ParA nucleotide binding" evidence="9">
    <location>
        <begin position="9"/>
        <end position="193"/>
    </location>
</feature>
<dbReference type="InterPro" id="IPR004484">
    <property type="entry name" value="CbiA/CobB_synth"/>
</dbReference>
<evidence type="ECO:0000256" key="3">
    <source>
        <dbReference type="ARBA" id="ARBA00022741"/>
    </source>
</evidence>
<dbReference type="NCBIfam" id="NF002204">
    <property type="entry name" value="PRK01077.1"/>
    <property type="match status" value="1"/>
</dbReference>
<feature type="compositionally biased region" description="Basic and acidic residues" evidence="8">
    <location>
        <begin position="544"/>
        <end position="557"/>
    </location>
</feature>
<dbReference type="STRING" id="134849.SAMN05443668_104334"/>
<dbReference type="Gene3D" id="3.40.50.880">
    <property type="match status" value="1"/>
</dbReference>
<keyword evidence="4 7" id="KW-0067">ATP-binding</keyword>
<feature type="region of interest" description="Disordered" evidence="8">
    <location>
        <begin position="456"/>
        <end position="511"/>
    </location>
</feature>
<dbReference type="SUPFAM" id="SSF52317">
    <property type="entry name" value="Class I glutamine amidotransferase-like"/>
    <property type="match status" value="1"/>
</dbReference>
<evidence type="ECO:0000313" key="12">
    <source>
        <dbReference type="Proteomes" id="UP000184440"/>
    </source>
</evidence>
<keyword evidence="3 7" id="KW-0547">Nucleotide-binding</keyword>
<evidence type="ECO:0000256" key="6">
    <source>
        <dbReference type="ARBA" id="ARBA00022962"/>
    </source>
</evidence>
<evidence type="ECO:0000256" key="2">
    <source>
        <dbReference type="ARBA" id="ARBA00022598"/>
    </source>
</evidence>